<evidence type="ECO:0000313" key="2">
    <source>
        <dbReference type="Proteomes" id="UP000196485"/>
    </source>
</evidence>
<keyword evidence="2" id="KW-1185">Reference proteome</keyword>
<name>A0A1Y6L286_9GAMM</name>
<dbReference type="Proteomes" id="UP000196485">
    <property type="component" value="Unassembled WGS sequence"/>
</dbReference>
<gene>
    <name evidence="1" type="ORF">PAQU9191_02827</name>
</gene>
<organism evidence="1 2">
    <name type="scientific">Photobacterium aquimaris</name>
    <dbReference type="NCBI Taxonomy" id="512643"/>
    <lineage>
        <taxon>Bacteria</taxon>
        <taxon>Pseudomonadati</taxon>
        <taxon>Pseudomonadota</taxon>
        <taxon>Gammaproteobacteria</taxon>
        <taxon>Vibrionales</taxon>
        <taxon>Vibrionaceae</taxon>
        <taxon>Photobacterium</taxon>
    </lineage>
</organism>
<dbReference type="RefSeq" id="WP_087821379.1">
    <property type="nucleotide sequence ID" value="NZ_FYAH01000005.1"/>
</dbReference>
<dbReference type="AlphaFoldDB" id="A0A1Y6L286"/>
<protein>
    <submittedName>
        <fullName evidence="1">Uncharacterized protein</fullName>
    </submittedName>
</protein>
<sequence>MNKKTLAESIGIDTTNGYDTRCWDFETENAIIFLIAGDELDTENGSSELMYDVSEDSLGGRKKRGELRQKNVLKVMLGKKRGYVLVRSEKLSEGDSDNHKWNLINGAKVHPVTALSMTMSNKCGWVTTDTDTLLDVHDIK</sequence>
<dbReference type="EMBL" id="FYAH01000005">
    <property type="protein sequence ID" value="SMY17515.1"/>
    <property type="molecule type" value="Genomic_DNA"/>
</dbReference>
<reference evidence="2" key="1">
    <citation type="submission" date="2017-06" db="EMBL/GenBank/DDBJ databases">
        <authorList>
            <person name="Rodrigo-Torres L."/>
            <person name="Arahal R. D."/>
            <person name="Lucena T."/>
        </authorList>
    </citation>
    <scope>NUCLEOTIDE SEQUENCE [LARGE SCALE GENOMIC DNA]</scope>
    <source>
        <strain evidence="2">type strain: CECT 9192</strain>
    </source>
</reference>
<evidence type="ECO:0000313" key="1">
    <source>
        <dbReference type="EMBL" id="SMY17515.1"/>
    </source>
</evidence>
<proteinExistence type="predicted"/>
<accession>A0A1Y6L286</accession>